<dbReference type="InterPro" id="IPR000555">
    <property type="entry name" value="JAMM/MPN+_dom"/>
</dbReference>
<keyword evidence="2" id="KW-0396">Initiation factor</keyword>
<organism evidence="5 6">
    <name type="scientific">Tetranychus urticae</name>
    <name type="common">Two-spotted spider mite</name>
    <dbReference type="NCBI Taxonomy" id="32264"/>
    <lineage>
        <taxon>Eukaryota</taxon>
        <taxon>Metazoa</taxon>
        <taxon>Ecdysozoa</taxon>
        <taxon>Arthropoda</taxon>
        <taxon>Chelicerata</taxon>
        <taxon>Arachnida</taxon>
        <taxon>Acari</taxon>
        <taxon>Acariformes</taxon>
        <taxon>Trombidiformes</taxon>
        <taxon>Prostigmata</taxon>
        <taxon>Eleutherengona</taxon>
        <taxon>Raphignathae</taxon>
        <taxon>Tetranychoidea</taxon>
        <taxon>Tetranychidae</taxon>
        <taxon>Tetranychus</taxon>
    </lineage>
</organism>
<dbReference type="HOGENOM" id="CLU_027018_0_1_1"/>
<dbReference type="GO" id="GO:0031369">
    <property type="term" value="F:translation initiation factor binding"/>
    <property type="evidence" value="ECO:0007669"/>
    <property type="project" value="InterPro"/>
</dbReference>
<keyword evidence="1" id="KW-0963">Cytoplasm</keyword>
<dbReference type="InterPro" id="IPR037518">
    <property type="entry name" value="MPN"/>
</dbReference>
<name>T1KWC6_TETUR</name>
<evidence type="ECO:0000313" key="6">
    <source>
        <dbReference type="Proteomes" id="UP000015104"/>
    </source>
</evidence>
<reference evidence="5" key="2">
    <citation type="submission" date="2015-06" db="UniProtKB">
        <authorList>
            <consortium name="EnsemblMetazoa"/>
        </authorList>
    </citation>
    <scope>IDENTIFICATION</scope>
</reference>
<dbReference type="EMBL" id="CAEY01000640">
    <property type="status" value="NOT_ANNOTATED_CDS"/>
    <property type="molecule type" value="Genomic_DNA"/>
</dbReference>
<evidence type="ECO:0000256" key="3">
    <source>
        <dbReference type="ARBA" id="ARBA00022917"/>
    </source>
</evidence>
<dbReference type="EnsemblMetazoa" id="tetur24g01160.1">
    <property type="protein sequence ID" value="tetur24g01160.1"/>
    <property type="gene ID" value="tetur24g01160"/>
</dbReference>
<dbReference type="eggNOG" id="KOG2975">
    <property type="taxonomic scope" value="Eukaryota"/>
</dbReference>
<dbReference type="PANTHER" id="PTHR10540">
    <property type="entry name" value="EUKARYOTIC TRANSLATION INITIATION FACTOR 3 SUBUNIT F-RELATED"/>
    <property type="match status" value="1"/>
</dbReference>
<evidence type="ECO:0000256" key="2">
    <source>
        <dbReference type="ARBA" id="ARBA00022540"/>
    </source>
</evidence>
<evidence type="ECO:0000313" key="5">
    <source>
        <dbReference type="EnsemblMetazoa" id="tetur24g01160.1"/>
    </source>
</evidence>
<dbReference type="GO" id="GO:0071541">
    <property type="term" value="C:eukaryotic translation initiation factor 3 complex, eIF3m"/>
    <property type="evidence" value="ECO:0007669"/>
    <property type="project" value="TreeGrafter"/>
</dbReference>
<dbReference type="Proteomes" id="UP000015104">
    <property type="component" value="Unassembled WGS sequence"/>
</dbReference>
<sequence>MALKLNLIVYIMSTLNVKIHPVVLLNIIDSYERRSRDQNRVIGTLLGNVDKSGTIEISNSFVVQHREADGEVAFDIEVAKDLYELHRKVNPNETIVGWFSTGGGEVNEYSVLIHEFYTRETSNPVHITVDPTPTGISVKGYTLTPFGVPGRSTGTMFSHIKSVSITGGYEAEMIGLKACMSASGIGEGKPITYESEIDMILAASKKCSDIITSIVKYIDENIISPGRPLPSNSNDIGRELMSMVESIGPLCKDEETTNKNLNDLLMVIYLSNLCKTQLMLNEKLTLV</sequence>
<evidence type="ECO:0000256" key="1">
    <source>
        <dbReference type="ARBA" id="ARBA00022490"/>
    </source>
</evidence>
<dbReference type="SMART" id="SM00232">
    <property type="entry name" value="JAB_MPN"/>
    <property type="match status" value="1"/>
</dbReference>
<proteinExistence type="predicted"/>
<accession>T1KWC6</accession>
<dbReference type="PANTHER" id="PTHR10540:SF6">
    <property type="entry name" value="EUKARYOTIC TRANSLATION INITIATION FACTOR 3 SUBUNIT F"/>
    <property type="match status" value="1"/>
</dbReference>
<keyword evidence="6" id="KW-1185">Reference proteome</keyword>
<dbReference type="InterPro" id="IPR027531">
    <property type="entry name" value="eIF3f"/>
</dbReference>
<dbReference type="AlphaFoldDB" id="T1KWC6"/>
<dbReference type="Pfam" id="PF01398">
    <property type="entry name" value="JAB"/>
    <property type="match status" value="1"/>
</dbReference>
<reference evidence="6" key="1">
    <citation type="submission" date="2011-08" db="EMBL/GenBank/DDBJ databases">
        <authorList>
            <person name="Rombauts S."/>
        </authorList>
    </citation>
    <scope>NUCLEOTIDE SEQUENCE</scope>
    <source>
        <strain evidence="6">London</strain>
    </source>
</reference>
<dbReference type="InterPro" id="IPR024969">
    <property type="entry name" value="EIF3F/CSN6-like_C"/>
</dbReference>
<dbReference type="STRING" id="32264.T1KWC6"/>
<dbReference type="CDD" id="cd08064">
    <property type="entry name" value="MPN_eIF3f"/>
    <property type="match status" value="1"/>
</dbReference>
<dbReference type="Gene3D" id="3.40.140.10">
    <property type="entry name" value="Cytidine Deaminase, domain 2"/>
    <property type="match status" value="1"/>
</dbReference>
<dbReference type="GO" id="GO:0003743">
    <property type="term" value="F:translation initiation factor activity"/>
    <property type="evidence" value="ECO:0007669"/>
    <property type="project" value="UniProtKB-KW"/>
</dbReference>
<dbReference type="PROSITE" id="PS50249">
    <property type="entry name" value="MPN"/>
    <property type="match status" value="1"/>
</dbReference>
<protein>
    <recommendedName>
        <fullName evidence="4">MPN domain-containing protein</fullName>
    </recommendedName>
</protein>
<feature type="domain" description="MPN" evidence="4">
    <location>
        <begin position="17"/>
        <end position="147"/>
    </location>
</feature>
<evidence type="ECO:0000259" key="4">
    <source>
        <dbReference type="PROSITE" id="PS50249"/>
    </source>
</evidence>
<keyword evidence="3" id="KW-0648">Protein biosynthesis</keyword>
<dbReference type="Pfam" id="PF13012">
    <property type="entry name" value="MitMem_reg"/>
    <property type="match status" value="1"/>
</dbReference>
<dbReference type="GO" id="GO:0008237">
    <property type="term" value="F:metallopeptidase activity"/>
    <property type="evidence" value="ECO:0007669"/>
    <property type="project" value="InterPro"/>
</dbReference>